<evidence type="ECO:0008006" key="3">
    <source>
        <dbReference type="Google" id="ProtNLM"/>
    </source>
</evidence>
<gene>
    <name evidence="1" type="ORF">EHO51_07650</name>
</gene>
<dbReference type="KEGG" id="mros:EHO51_07650"/>
<sequence>MAEPPQSPTRAYALKSTCVGAPQRSEYRPVPSPRKGAVKTALTVEESLAPGAVVSEVARRRGLTPQQLFSWRREARRKAALSGGAPFAPVVVEAWDEASLPPVPSLSESKSIAARPHVIELDIDGTSVWVWRGADVAMVTAIVGALKRRA</sequence>
<evidence type="ECO:0000313" key="2">
    <source>
        <dbReference type="Proteomes" id="UP000273982"/>
    </source>
</evidence>
<dbReference type="PANTHER" id="PTHR37936:SF3">
    <property type="entry name" value="TRANSPOSASE INSC FOR INSERTION ELEMENT IS2A-RELATED"/>
    <property type="match status" value="1"/>
</dbReference>
<accession>A0A3G8M618</accession>
<reference evidence="1 2" key="1">
    <citation type="submission" date="2018-11" db="EMBL/GenBank/DDBJ databases">
        <title>Genome squencing of methanotrophic bacteria isolated from alkaline groundwater in Korea.</title>
        <authorList>
            <person name="Nguyen L.N."/>
        </authorList>
    </citation>
    <scope>NUCLEOTIDE SEQUENCE [LARGE SCALE GENOMIC DNA]</scope>
    <source>
        <strain evidence="1 2">GW6</strain>
    </source>
</reference>
<protein>
    <recommendedName>
        <fullName evidence="3">Transposase</fullName>
    </recommendedName>
</protein>
<proteinExistence type="predicted"/>
<evidence type="ECO:0000313" key="1">
    <source>
        <dbReference type="EMBL" id="AZG76612.1"/>
    </source>
</evidence>
<dbReference type="SUPFAM" id="SSF48295">
    <property type="entry name" value="TrpR-like"/>
    <property type="match status" value="1"/>
</dbReference>
<dbReference type="Proteomes" id="UP000273982">
    <property type="component" value="Chromosome"/>
</dbReference>
<dbReference type="InterPro" id="IPR002514">
    <property type="entry name" value="Transposase_8"/>
</dbReference>
<dbReference type="PANTHER" id="PTHR37936">
    <property type="entry name" value="TRANSPOSASE INSC FOR INSERTION ELEMENT IS2A-RELATED"/>
    <property type="match status" value="1"/>
</dbReference>
<dbReference type="EMBL" id="CP034086">
    <property type="protein sequence ID" value="AZG76612.1"/>
    <property type="molecule type" value="Genomic_DNA"/>
</dbReference>
<dbReference type="GO" id="GO:0004803">
    <property type="term" value="F:transposase activity"/>
    <property type="evidence" value="ECO:0007669"/>
    <property type="project" value="InterPro"/>
</dbReference>
<name>A0A3G8M618_9HYPH</name>
<dbReference type="InterPro" id="IPR010921">
    <property type="entry name" value="Trp_repressor/repl_initiator"/>
</dbReference>
<dbReference type="AlphaFoldDB" id="A0A3G8M618"/>
<dbReference type="GO" id="GO:0043565">
    <property type="term" value="F:sequence-specific DNA binding"/>
    <property type="evidence" value="ECO:0007669"/>
    <property type="project" value="InterPro"/>
</dbReference>
<dbReference type="Pfam" id="PF01527">
    <property type="entry name" value="HTH_Tnp_1"/>
    <property type="match status" value="1"/>
</dbReference>
<organism evidence="1 2">
    <name type="scientific">Methylocystis rosea</name>
    <dbReference type="NCBI Taxonomy" id="173366"/>
    <lineage>
        <taxon>Bacteria</taxon>
        <taxon>Pseudomonadati</taxon>
        <taxon>Pseudomonadota</taxon>
        <taxon>Alphaproteobacteria</taxon>
        <taxon>Hyphomicrobiales</taxon>
        <taxon>Methylocystaceae</taxon>
        <taxon>Methylocystis</taxon>
    </lineage>
</organism>
<dbReference type="GO" id="GO:0006313">
    <property type="term" value="P:DNA transposition"/>
    <property type="evidence" value="ECO:0007669"/>
    <property type="project" value="InterPro"/>
</dbReference>